<dbReference type="GO" id="GO:0030234">
    <property type="term" value="F:enzyme regulator activity"/>
    <property type="evidence" value="ECO:0007669"/>
    <property type="project" value="TreeGrafter"/>
</dbReference>
<dbReference type="HOGENOM" id="CLU_026091_0_0_6"/>
<evidence type="ECO:0000256" key="2">
    <source>
        <dbReference type="SAM" id="SignalP"/>
    </source>
</evidence>
<reference evidence="3 4" key="1">
    <citation type="journal article" date="2009" name="Infect. Immun.">
        <title>Comparative genomics reveal extensive transposon-mediated genomic plasticity and diversity among potential effector proteins within the genus Coxiella.</title>
        <authorList>
            <person name="Beare P.A."/>
            <person name="Unsworth N."/>
            <person name="Andoh M."/>
            <person name="Voth D.E."/>
            <person name="Omsland A."/>
            <person name="Gilk S.D."/>
            <person name="Williams K.P."/>
            <person name="Sobral B.W."/>
            <person name="Kupko J.J.III."/>
            <person name="Porcella S.F."/>
            <person name="Samuel J.E."/>
            <person name="Heinzen R.A."/>
        </authorList>
    </citation>
    <scope>NUCLEOTIDE SEQUENCE [LARGE SCALE GENOMIC DNA]</scope>
    <source>
        <strain evidence="3 4">Dugway 5J108-111</strain>
    </source>
</reference>
<sequence length="396" mass="44290">MTMWQKISFGCAILLAACLGLLTSCTPRYPGAANNQVFRAFENPSTVSEQRIALLLPLEGTFAKQAGAIRNGFLAAYYQAKQRGPVPTLTVLNTGGKNIKTVYQDALQQGATIIVGPLIKNNLATLVNSHEITIPTLALNTLVSHSNASNLFQFSLSPVDEATAAAIKMRNDQHNRAIVITPSGEWGSSIAKAFQTQWTSLGGQTTAQLAYGNNASMNNDIRRLLNIDKSEQREHQLRQLLQEKMRFIPRRRKDFDAIFLVANANQARQIVPLLRFYYAGDIPIYTTSAVYSPSSRPSDNYDIEGVQFSDMPWVLTPEQLSPSLQQTRERIRALWPRSFERNPRLYALGVDAYNILFELAKLISTPQYRMNGATGTLYLLPTQRVYRQLLWTKITS</sequence>
<dbReference type="GO" id="GO:0009252">
    <property type="term" value="P:peptidoglycan biosynthetic process"/>
    <property type="evidence" value="ECO:0007669"/>
    <property type="project" value="TreeGrafter"/>
</dbReference>
<evidence type="ECO:0000313" key="3">
    <source>
        <dbReference type="EMBL" id="ABS77179.2"/>
    </source>
</evidence>
<dbReference type="Proteomes" id="UP000008555">
    <property type="component" value="Chromosome"/>
</dbReference>
<dbReference type="InterPro" id="IPR028082">
    <property type="entry name" value="Peripla_BP_I"/>
</dbReference>
<dbReference type="KEGG" id="cbd:CBUD_0260"/>
<dbReference type="Pfam" id="PF04348">
    <property type="entry name" value="LppC"/>
    <property type="match status" value="1"/>
</dbReference>
<dbReference type="PROSITE" id="PS51257">
    <property type="entry name" value="PROKAR_LIPOPROTEIN"/>
    <property type="match status" value="1"/>
</dbReference>
<dbReference type="SUPFAM" id="SSF53822">
    <property type="entry name" value="Periplasmic binding protein-like I"/>
    <property type="match status" value="1"/>
</dbReference>
<dbReference type="CDD" id="cd06339">
    <property type="entry name" value="PBP1_YraM_LppC_lipoprotein-like"/>
    <property type="match status" value="1"/>
</dbReference>
<dbReference type="AlphaFoldDB" id="A9KBY8"/>
<keyword evidence="3" id="KW-0449">Lipoprotein</keyword>
<dbReference type="PANTHER" id="PTHR38038:SF1">
    <property type="entry name" value="PENICILLIN-BINDING PROTEIN ACTIVATOR LPOA"/>
    <property type="match status" value="1"/>
</dbReference>
<keyword evidence="2" id="KW-0732">Signal</keyword>
<protein>
    <submittedName>
        <fullName evidence="3">Lipoprotein antigen</fullName>
    </submittedName>
</protein>
<evidence type="ECO:0000256" key="1">
    <source>
        <dbReference type="ARBA" id="ARBA00023136"/>
    </source>
</evidence>
<dbReference type="Gene3D" id="3.40.50.2300">
    <property type="match status" value="2"/>
</dbReference>
<proteinExistence type="predicted"/>
<evidence type="ECO:0000313" key="4">
    <source>
        <dbReference type="Proteomes" id="UP000008555"/>
    </source>
</evidence>
<name>A9KBY8_COXBN</name>
<dbReference type="InterPro" id="IPR007443">
    <property type="entry name" value="LpoA"/>
</dbReference>
<dbReference type="PANTHER" id="PTHR38038">
    <property type="entry name" value="PENICILLIN-BINDING PROTEIN ACTIVATOR LPOA"/>
    <property type="match status" value="1"/>
</dbReference>
<dbReference type="GO" id="GO:0031241">
    <property type="term" value="C:periplasmic side of cell outer membrane"/>
    <property type="evidence" value="ECO:0007669"/>
    <property type="project" value="TreeGrafter"/>
</dbReference>
<gene>
    <name evidence="3" type="ordered locus">CBUD_0260</name>
</gene>
<feature type="chain" id="PRO_5002736904" evidence="2">
    <location>
        <begin position="33"/>
        <end position="396"/>
    </location>
</feature>
<feature type="signal peptide" evidence="2">
    <location>
        <begin position="1"/>
        <end position="32"/>
    </location>
</feature>
<accession>A9KBY8</accession>
<keyword evidence="1" id="KW-0472">Membrane</keyword>
<dbReference type="EMBL" id="CP000733">
    <property type="protein sequence ID" value="ABS77179.2"/>
    <property type="molecule type" value="Genomic_DNA"/>
</dbReference>
<organism evidence="3 4">
    <name type="scientific">Coxiella burnetii (strain Dugway 5J108-111)</name>
    <dbReference type="NCBI Taxonomy" id="434922"/>
    <lineage>
        <taxon>Bacteria</taxon>
        <taxon>Pseudomonadati</taxon>
        <taxon>Pseudomonadota</taxon>
        <taxon>Gammaproteobacteria</taxon>
        <taxon>Legionellales</taxon>
        <taxon>Coxiellaceae</taxon>
        <taxon>Coxiella</taxon>
    </lineage>
</organism>